<gene>
    <name evidence="3" type="primary">LOC6898936</name>
</gene>
<feature type="compositionally biased region" description="Basic and acidic residues" evidence="1">
    <location>
        <begin position="8"/>
        <end position="19"/>
    </location>
</feature>
<dbReference type="ExpressionAtlas" id="A0A6I8VG52">
    <property type="expression patterns" value="baseline"/>
</dbReference>
<evidence type="ECO:0000313" key="3">
    <source>
        <dbReference type="RefSeq" id="XP_015040622.2"/>
    </source>
</evidence>
<organism evidence="2 3">
    <name type="scientific">Drosophila pseudoobscura pseudoobscura</name>
    <name type="common">Fruit fly</name>
    <dbReference type="NCBI Taxonomy" id="46245"/>
    <lineage>
        <taxon>Eukaryota</taxon>
        <taxon>Metazoa</taxon>
        <taxon>Ecdysozoa</taxon>
        <taxon>Arthropoda</taxon>
        <taxon>Hexapoda</taxon>
        <taxon>Insecta</taxon>
        <taxon>Pterygota</taxon>
        <taxon>Neoptera</taxon>
        <taxon>Endopterygota</taxon>
        <taxon>Diptera</taxon>
        <taxon>Brachycera</taxon>
        <taxon>Muscomorpha</taxon>
        <taxon>Ephydroidea</taxon>
        <taxon>Drosophilidae</taxon>
        <taxon>Drosophila</taxon>
        <taxon>Sophophora</taxon>
    </lineage>
</organism>
<evidence type="ECO:0000313" key="2">
    <source>
        <dbReference type="Proteomes" id="UP000001819"/>
    </source>
</evidence>
<dbReference type="RefSeq" id="XP_015040622.2">
    <property type="nucleotide sequence ID" value="XM_015185136.2"/>
</dbReference>
<dbReference type="AlphaFoldDB" id="A0A6I8VG52"/>
<sequence>MTRSGTKKRVEQEDPRQEARASPQFKPPATHLSHAARRKKGLYEGEGLVPQSSVQERPRGWL</sequence>
<accession>A0A6I8VG52</accession>
<name>A0A6I8VG52_DROPS</name>
<evidence type="ECO:0000256" key="1">
    <source>
        <dbReference type="SAM" id="MobiDB-lite"/>
    </source>
</evidence>
<proteinExistence type="predicted"/>
<reference evidence="2" key="1">
    <citation type="submission" date="2024-06" db="UniProtKB">
        <authorList>
            <consortium name="RefSeq"/>
        </authorList>
    </citation>
    <scope>NUCLEOTIDE SEQUENCE [LARGE SCALE GENOMIC DNA]</scope>
    <source>
        <strain evidence="2">MV2-25</strain>
    </source>
</reference>
<keyword evidence="2" id="KW-1185">Reference proteome</keyword>
<protein>
    <submittedName>
        <fullName evidence="3">Uncharacterized protein isoform X2</fullName>
    </submittedName>
</protein>
<feature type="region of interest" description="Disordered" evidence="1">
    <location>
        <begin position="1"/>
        <end position="62"/>
    </location>
</feature>
<dbReference type="Proteomes" id="UP000001819">
    <property type="component" value="Chromosome 3"/>
</dbReference>
<reference evidence="3" key="2">
    <citation type="submission" date="2025-08" db="UniProtKB">
        <authorList>
            <consortium name="RefSeq"/>
        </authorList>
    </citation>
    <scope>IDENTIFICATION</scope>
    <source>
        <strain evidence="3">MV-25-SWS-2005</strain>
        <tissue evidence="3">Whole body</tissue>
    </source>
</reference>